<evidence type="ECO:0000313" key="3">
    <source>
        <dbReference type="Proteomes" id="UP001066276"/>
    </source>
</evidence>
<keyword evidence="3" id="KW-1185">Reference proteome</keyword>
<evidence type="ECO:0000313" key="2">
    <source>
        <dbReference type="EMBL" id="KAJ1174457.1"/>
    </source>
</evidence>
<accession>A0AAV7TCY1</accession>
<evidence type="ECO:0000256" key="1">
    <source>
        <dbReference type="SAM" id="MobiDB-lite"/>
    </source>
</evidence>
<feature type="compositionally biased region" description="Basic and acidic residues" evidence="1">
    <location>
        <begin position="54"/>
        <end position="71"/>
    </location>
</feature>
<comment type="caution">
    <text evidence="2">The sequence shown here is derived from an EMBL/GenBank/DDBJ whole genome shotgun (WGS) entry which is preliminary data.</text>
</comment>
<sequence>MLDGRYFGSDSTGRGSAARSRQEEDCSGNNIGWRTSVRGGEEEKMLGRGGTQEGRPDHLIDIQQKDQEAARPADWSRSGESGEVNRTLEGDLEVGVLEKDTLLEAVKDLCKNLILAVTDKLEPIYEQLAGKEAEIRKINSTPATKPHPVKINNPSSTSRDNSSRAETTGGDPA</sequence>
<protein>
    <submittedName>
        <fullName evidence="2">Uncharacterized protein</fullName>
    </submittedName>
</protein>
<dbReference type="Proteomes" id="UP001066276">
    <property type="component" value="Chromosome 4_1"/>
</dbReference>
<feature type="region of interest" description="Disordered" evidence="1">
    <location>
        <begin position="137"/>
        <end position="173"/>
    </location>
</feature>
<dbReference type="AlphaFoldDB" id="A0AAV7TCY1"/>
<feature type="compositionally biased region" description="Polar residues" evidence="1">
    <location>
        <begin position="152"/>
        <end position="166"/>
    </location>
</feature>
<gene>
    <name evidence="2" type="ORF">NDU88_006279</name>
</gene>
<dbReference type="EMBL" id="JANPWB010000007">
    <property type="protein sequence ID" value="KAJ1174457.1"/>
    <property type="molecule type" value="Genomic_DNA"/>
</dbReference>
<proteinExistence type="predicted"/>
<organism evidence="2 3">
    <name type="scientific">Pleurodeles waltl</name>
    <name type="common">Iberian ribbed newt</name>
    <dbReference type="NCBI Taxonomy" id="8319"/>
    <lineage>
        <taxon>Eukaryota</taxon>
        <taxon>Metazoa</taxon>
        <taxon>Chordata</taxon>
        <taxon>Craniata</taxon>
        <taxon>Vertebrata</taxon>
        <taxon>Euteleostomi</taxon>
        <taxon>Amphibia</taxon>
        <taxon>Batrachia</taxon>
        <taxon>Caudata</taxon>
        <taxon>Salamandroidea</taxon>
        <taxon>Salamandridae</taxon>
        <taxon>Pleurodelinae</taxon>
        <taxon>Pleurodeles</taxon>
    </lineage>
</organism>
<name>A0AAV7TCY1_PLEWA</name>
<reference evidence="2" key="1">
    <citation type="journal article" date="2022" name="bioRxiv">
        <title>Sequencing and chromosome-scale assembly of the giantPleurodeles waltlgenome.</title>
        <authorList>
            <person name="Brown T."/>
            <person name="Elewa A."/>
            <person name="Iarovenko S."/>
            <person name="Subramanian E."/>
            <person name="Araus A.J."/>
            <person name="Petzold A."/>
            <person name="Susuki M."/>
            <person name="Suzuki K.-i.T."/>
            <person name="Hayashi T."/>
            <person name="Toyoda A."/>
            <person name="Oliveira C."/>
            <person name="Osipova E."/>
            <person name="Leigh N.D."/>
            <person name="Simon A."/>
            <person name="Yun M.H."/>
        </authorList>
    </citation>
    <scope>NUCLEOTIDE SEQUENCE</scope>
    <source>
        <strain evidence="2">20211129_DDA</strain>
        <tissue evidence="2">Liver</tissue>
    </source>
</reference>
<feature type="region of interest" description="Disordered" evidence="1">
    <location>
        <begin position="1"/>
        <end position="89"/>
    </location>
</feature>